<dbReference type="Pfam" id="PF07035">
    <property type="entry name" value="RMC1_C"/>
    <property type="match status" value="1"/>
</dbReference>
<sequence length="653" mass="72883">MATLPTVVINTRQVWDNRENSKLSEVVYKQRKMSAFSDCYLELSDDPVRFEPINQLTNVFFDDSNKDVFTVRSGGVMGVVVKGPKENGKVLNFRMEDQGTVLSIKLSLDHKVLAVQRNNTSIEFMNVNKEHLVVEYSISCKRNASILGFVWSDINEFAVITDHGVELYTVIPDKKALKQLKSTSITVQWFVWCPRNNIAILASSHGSQLQPVAIKQGSISKLPKVETEPRRMALKGDVTLSTLYGTAAVLILRHQSGPHTAEVHVHLLNVSGQSPVKAHVLKLGLSGRFAINVVDDLILVHHQASSSSQIFDIALAEESDGSVRYHTTVAPMKSLKPTSITLPGLVEPQSHACELYSPNWVVFQPNIVIDAKLGCLWHIKLRLSELCQQIKDMSVCTQLALNRTDGKPVLLTLLSDAIKADKPDMNKLQESFNHINLVYRDWVDREVQNQSACPASASKNQSSPRVLIDQNAMFEEIFQTMSADADLLKIERVLVCYLTSLAEYGVPVQFNLNKLLVSTLARQNKFNALQQLLQYGVITDSKPLAVLLLSLGNMHSSSTQMALDMLARLKANDEIQEVLLSEHQILSALKLAKDEANPRKFLTAAKSSGDPTLFHSVLYYFRNHPKFASVLQSDERLHTFINDYNEMFSGSCA</sequence>
<feature type="domain" description="Regulator of MON1-CCZ1 complex N-terminal" evidence="2">
    <location>
        <begin position="59"/>
        <end position="177"/>
    </location>
</feature>
<dbReference type="KEGG" id="dpa:109539453"/>
<evidence type="ECO:0000313" key="3">
    <source>
        <dbReference type="EnsemblMetazoa" id="XP_019762758.1"/>
    </source>
</evidence>
<dbReference type="GO" id="GO:0035658">
    <property type="term" value="C:Mon1-Ccz1 complex"/>
    <property type="evidence" value="ECO:0007669"/>
    <property type="project" value="InterPro"/>
</dbReference>
<dbReference type="PANTHER" id="PTHR12897:SF4">
    <property type="entry name" value="REGULATOR OF MON1-CCZ1 COMPLEX"/>
    <property type="match status" value="1"/>
</dbReference>
<dbReference type="GO" id="GO:0031902">
    <property type="term" value="C:late endosome membrane"/>
    <property type="evidence" value="ECO:0007669"/>
    <property type="project" value="TreeGrafter"/>
</dbReference>
<dbReference type="CTD" id="38734"/>
<name>A0AAR5PP12_DENPD</name>
<reference evidence="3" key="2">
    <citation type="submission" date="2024-08" db="UniProtKB">
        <authorList>
            <consortium name="EnsemblMetazoa"/>
        </authorList>
    </citation>
    <scope>IDENTIFICATION</scope>
</reference>
<dbReference type="InterPro" id="IPR049040">
    <property type="entry name" value="RMC1_N"/>
</dbReference>
<evidence type="ECO:0008006" key="5">
    <source>
        <dbReference type="Google" id="ProtNLM"/>
    </source>
</evidence>
<evidence type="ECO:0000259" key="2">
    <source>
        <dbReference type="Pfam" id="PF21029"/>
    </source>
</evidence>
<dbReference type="GeneID" id="109539453"/>
<dbReference type="Pfam" id="PF21029">
    <property type="entry name" value="RMC1_N"/>
    <property type="match status" value="1"/>
</dbReference>
<dbReference type="Proteomes" id="UP000019118">
    <property type="component" value="Unassembled WGS sequence"/>
</dbReference>
<dbReference type="SUPFAM" id="SSF50978">
    <property type="entry name" value="WD40 repeat-like"/>
    <property type="match status" value="1"/>
</dbReference>
<feature type="domain" description="Mic1" evidence="1">
    <location>
        <begin position="403"/>
        <end position="623"/>
    </location>
</feature>
<organism evidence="3 4">
    <name type="scientific">Dendroctonus ponderosae</name>
    <name type="common">Mountain pine beetle</name>
    <dbReference type="NCBI Taxonomy" id="77166"/>
    <lineage>
        <taxon>Eukaryota</taxon>
        <taxon>Metazoa</taxon>
        <taxon>Ecdysozoa</taxon>
        <taxon>Arthropoda</taxon>
        <taxon>Hexapoda</taxon>
        <taxon>Insecta</taxon>
        <taxon>Pterygota</taxon>
        <taxon>Neoptera</taxon>
        <taxon>Endopterygota</taxon>
        <taxon>Coleoptera</taxon>
        <taxon>Polyphaga</taxon>
        <taxon>Cucujiformia</taxon>
        <taxon>Curculionidae</taxon>
        <taxon>Scolytinae</taxon>
        <taxon>Dendroctonus</taxon>
    </lineage>
</organism>
<evidence type="ECO:0000259" key="1">
    <source>
        <dbReference type="Pfam" id="PF07035"/>
    </source>
</evidence>
<dbReference type="InterPro" id="IPR009755">
    <property type="entry name" value="RMC1_C"/>
</dbReference>
<keyword evidence="4" id="KW-1185">Reference proteome</keyword>
<dbReference type="GO" id="GO:0005765">
    <property type="term" value="C:lysosomal membrane"/>
    <property type="evidence" value="ECO:0007669"/>
    <property type="project" value="TreeGrafter"/>
</dbReference>
<dbReference type="AlphaFoldDB" id="A0AAR5PP12"/>
<reference evidence="4" key="1">
    <citation type="journal article" date="2013" name="Genome Biol.">
        <title>Draft genome of the mountain pine beetle, Dendroctonus ponderosae Hopkins, a major forest pest.</title>
        <authorList>
            <person name="Keeling C.I."/>
            <person name="Yuen M.M."/>
            <person name="Liao N.Y."/>
            <person name="Docking T.R."/>
            <person name="Chan S.K."/>
            <person name="Taylor G.A."/>
            <person name="Palmquist D.L."/>
            <person name="Jackman S.D."/>
            <person name="Nguyen A."/>
            <person name="Li M."/>
            <person name="Henderson H."/>
            <person name="Janes J.K."/>
            <person name="Zhao Y."/>
            <person name="Pandoh P."/>
            <person name="Moore R."/>
            <person name="Sperling F.A."/>
            <person name="Huber D.P."/>
            <person name="Birol I."/>
            <person name="Jones S.J."/>
            <person name="Bohlmann J."/>
        </authorList>
    </citation>
    <scope>NUCLEOTIDE SEQUENCE</scope>
</reference>
<proteinExistence type="predicted"/>
<dbReference type="EnsemblMetazoa" id="XM_019907199.1">
    <property type="protein sequence ID" value="XP_019762758.1"/>
    <property type="gene ID" value="LOC109539453"/>
</dbReference>
<dbReference type="InterPro" id="IPR036322">
    <property type="entry name" value="WD40_repeat_dom_sf"/>
</dbReference>
<dbReference type="InterPro" id="IPR040371">
    <property type="entry name" value="RMC1"/>
</dbReference>
<dbReference type="GO" id="GO:0010506">
    <property type="term" value="P:regulation of autophagy"/>
    <property type="evidence" value="ECO:0007669"/>
    <property type="project" value="InterPro"/>
</dbReference>
<evidence type="ECO:0000313" key="4">
    <source>
        <dbReference type="Proteomes" id="UP000019118"/>
    </source>
</evidence>
<dbReference type="PANTHER" id="PTHR12897">
    <property type="entry name" value="COLON CANCER-ASSOCIATED PROTEIN MIC1"/>
    <property type="match status" value="1"/>
</dbReference>
<protein>
    <recommendedName>
        <fullName evidence="5">Mic1 domain-containing protein</fullName>
    </recommendedName>
</protein>
<accession>A0AAR5PP12</accession>